<keyword evidence="2" id="KW-1185">Reference proteome</keyword>
<dbReference type="RefSeq" id="YP_005226804.1">
    <property type="nucleotide sequence ID" value="NC_016845.1"/>
</dbReference>
<evidence type="ECO:0000313" key="2">
    <source>
        <dbReference type="Proteomes" id="UP000007841"/>
    </source>
</evidence>
<accession>A0A0H3GSJ1</accession>
<dbReference type="KEGG" id="kpm:KPHS_25040"/>
<dbReference type="AlphaFoldDB" id="A0A0H3GSJ1"/>
<dbReference type="RefSeq" id="WP_004225110.1">
    <property type="nucleotide sequence ID" value="NC_016845.1"/>
</dbReference>
<gene>
    <name evidence="1" type="ordered locus">KPHS_25040</name>
</gene>
<name>A0A0H3GSJ1_KLEPH</name>
<dbReference type="HOGENOM" id="CLU_3374252_0_0_6"/>
<dbReference type="STRING" id="1125630.KPHS_25040"/>
<dbReference type="PATRIC" id="fig|1125630.4.peg.2435"/>
<proteinExistence type="predicted"/>
<evidence type="ECO:0000313" key="1">
    <source>
        <dbReference type="EMBL" id="AEW61202.1"/>
    </source>
</evidence>
<dbReference type="GeneID" id="11847522"/>
<organism evidence="1 2">
    <name type="scientific">Klebsiella pneumoniae subsp. pneumoniae (strain HS11286)</name>
    <dbReference type="NCBI Taxonomy" id="1125630"/>
    <lineage>
        <taxon>Bacteria</taxon>
        <taxon>Pseudomonadati</taxon>
        <taxon>Pseudomonadota</taxon>
        <taxon>Gammaproteobacteria</taxon>
        <taxon>Enterobacterales</taxon>
        <taxon>Enterobacteriaceae</taxon>
        <taxon>Klebsiella/Raoultella group</taxon>
        <taxon>Klebsiella</taxon>
        <taxon>Klebsiella pneumoniae complex</taxon>
    </lineage>
</organism>
<sequence>MEVYMFAEIDDSGRFIRIEEATLMLKGRESDRDLGSVR</sequence>
<reference evidence="1 2" key="1">
    <citation type="journal article" date="2012" name="J. Bacteriol.">
        <title>Complete genome sequence of Klebsiella pneumoniae subsp. pneumoniae HS11286, a multidrug-resistant strain isolated from human sputum.</title>
        <authorList>
            <person name="Liu P."/>
            <person name="Li P."/>
            <person name="Jiang X."/>
            <person name="Bi D."/>
            <person name="Xie Y."/>
            <person name="Tai C."/>
            <person name="Deng Z."/>
            <person name="Rajakumar K."/>
            <person name="Ou H.Y."/>
        </authorList>
    </citation>
    <scope>NUCLEOTIDE SEQUENCE [LARGE SCALE GENOMIC DNA]</scope>
    <source>
        <strain evidence="1 2">HS11286</strain>
    </source>
</reference>
<dbReference type="Proteomes" id="UP000007841">
    <property type="component" value="Chromosome"/>
</dbReference>
<dbReference type="EMBL" id="CP003200">
    <property type="protein sequence ID" value="AEW61202.1"/>
    <property type="molecule type" value="Genomic_DNA"/>
</dbReference>
<protein>
    <submittedName>
        <fullName evidence="1">Uncharacterized protein</fullName>
    </submittedName>
</protein>